<dbReference type="Pfam" id="PF00071">
    <property type="entry name" value="Ras"/>
    <property type="match status" value="1"/>
</dbReference>
<dbReference type="SUPFAM" id="SSF52540">
    <property type="entry name" value="P-loop containing nucleoside triphosphate hydrolases"/>
    <property type="match status" value="1"/>
</dbReference>
<reference evidence="1" key="1">
    <citation type="submission" date="2017-05" db="UniProtKB">
        <authorList>
            <consortium name="EnsemblMetazoa"/>
        </authorList>
    </citation>
    <scope>IDENTIFICATION</scope>
</reference>
<dbReference type="EnsemblMetazoa" id="Aqu2.1.12301_001">
    <property type="protein sequence ID" value="Aqu2.1.12301_001"/>
    <property type="gene ID" value="Aqu2.1.12301"/>
</dbReference>
<dbReference type="PROSITE" id="PS51419">
    <property type="entry name" value="RAB"/>
    <property type="match status" value="1"/>
</dbReference>
<dbReference type="InterPro" id="IPR050209">
    <property type="entry name" value="Rab_GTPases_membrane_traffic"/>
</dbReference>
<protein>
    <submittedName>
        <fullName evidence="1">Uncharacterized protein</fullName>
    </submittedName>
</protein>
<dbReference type="InterPro" id="IPR027417">
    <property type="entry name" value="P-loop_NTPase"/>
</dbReference>
<proteinExistence type="predicted"/>
<accession>A0A1X7TCL1</accession>
<organism evidence="1">
    <name type="scientific">Amphimedon queenslandica</name>
    <name type="common">Sponge</name>
    <dbReference type="NCBI Taxonomy" id="400682"/>
    <lineage>
        <taxon>Eukaryota</taxon>
        <taxon>Metazoa</taxon>
        <taxon>Porifera</taxon>
        <taxon>Demospongiae</taxon>
        <taxon>Heteroscleromorpha</taxon>
        <taxon>Haplosclerida</taxon>
        <taxon>Niphatidae</taxon>
        <taxon>Amphimedon</taxon>
    </lineage>
</organism>
<dbReference type="InterPro" id="IPR001806">
    <property type="entry name" value="Small_GTPase"/>
</dbReference>
<dbReference type="InParanoid" id="A0A1X7TCL1"/>
<evidence type="ECO:0000313" key="1">
    <source>
        <dbReference type="EnsemblMetazoa" id="Aqu2.1.12301_001"/>
    </source>
</evidence>
<dbReference type="PROSITE" id="PS51421">
    <property type="entry name" value="RAS"/>
    <property type="match status" value="1"/>
</dbReference>
<dbReference type="SMART" id="SM00175">
    <property type="entry name" value="RAB"/>
    <property type="match status" value="1"/>
</dbReference>
<dbReference type="Gene3D" id="3.40.50.300">
    <property type="entry name" value="P-loop containing nucleotide triphosphate hydrolases"/>
    <property type="match status" value="1"/>
</dbReference>
<dbReference type="PANTHER" id="PTHR47979">
    <property type="entry name" value="DRAB11-RELATED"/>
    <property type="match status" value="1"/>
</dbReference>
<name>A0A1X7TCL1_AMPQE</name>
<dbReference type="AlphaFoldDB" id="A0A1X7TCL1"/>
<dbReference type="GO" id="GO:0003924">
    <property type="term" value="F:GTPase activity"/>
    <property type="evidence" value="ECO:0007669"/>
    <property type="project" value="InterPro"/>
</dbReference>
<dbReference type="GO" id="GO:0005525">
    <property type="term" value="F:GTP binding"/>
    <property type="evidence" value="ECO:0007669"/>
    <property type="project" value="InterPro"/>
</dbReference>
<dbReference type="STRING" id="400682.A0A1X7TCL1"/>
<sequence>MSDYQQDYYRGAAGALLVYDITKYMTYKNLERWRKELMDHADTSIVIMLAGNKYDLRHLRAVSTEEAKKFAVKAWFPVLYRKYSTRGVVEKEIQYEAKPSAVWLLKPHLECCISSTAQGKLCFY</sequence>